<keyword evidence="2" id="KW-0255">Endonuclease</keyword>
<dbReference type="SUPFAM" id="SSF47781">
    <property type="entry name" value="RuvA domain 2-like"/>
    <property type="match status" value="1"/>
</dbReference>
<protein>
    <submittedName>
        <fullName evidence="8">Multidrug MFS transporter</fullName>
    </submittedName>
</protein>
<evidence type="ECO:0000256" key="1">
    <source>
        <dbReference type="ARBA" id="ARBA00022722"/>
    </source>
</evidence>
<dbReference type="GO" id="GO:0003697">
    <property type="term" value="F:single-stranded DNA binding"/>
    <property type="evidence" value="ECO:0007669"/>
    <property type="project" value="TreeGrafter"/>
</dbReference>
<dbReference type="Gene3D" id="3.40.50.10130">
    <property type="match status" value="1"/>
</dbReference>
<dbReference type="SMART" id="SM00891">
    <property type="entry name" value="ERCC4"/>
    <property type="match status" value="1"/>
</dbReference>
<dbReference type="NCBIfam" id="NF040956">
    <property type="entry name" value="Arch_Xpf_endonucase"/>
    <property type="match status" value="1"/>
</dbReference>
<keyword evidence="6" id="KW-0234">DNA repair</keyword>
<proteinExistence type="predicted"/>
<keyword evidence="3" id="KW-0227">DNA damage</keyword>
<dbReference type="Gene3D" id="1.10.150.20">
    <property type="entry name" value="5' to 3' exonuclease, C-terminal subdomain"/>
    <property type="match status" value="1"/>
</dbReference>
<dbReference type="GO" id="GO:0000724">
    <property type="term" value="P:double-strand break repair via homologous recombination"/>
    <property type="evidence" value="ECO:0007669"/>
    <property type="project" value="TreeGrafter"/>
</dbReference>
<dbReference type="InterPro" id="IPR011335">
    <property type="entry name" value="Restrct_endonuc-II-like"/>
</dbReference>
<dbReference type="CDD" id="cd20075">
    <property type="entry name" value="XPF_nuclease_XPF_arch"/>
    <property type="match status" value="1"/>
</dbReference>
<evidence type="ECO:0000313" key="8">
    <source>
        <dbReference type="EMBL" id="MUM64442.1"/>
    </source>
</evidence>
<sequence length="231" mass="26542">MMLRIYVDNREKNSGIPEILKDMGISVIIEQLDVADYVLADGVAVERKSVSDLVNSVFDKRFFDQIDRLTSAYETSFLLIEGNLNRIREITEKWKAINSALISIIVDYDVKVIYSSDKRDTAEVLVKLAEKFQEHRSKNRIINLHDKPKFESIKDIQLYVVESFPNIGEVNAKKLLEKFSTIRNICNASISDLERALGSRKRAEELYKILITPYSPQSSNSNNKKSLMDFI</sequence>
<dbReference type="PANTHER" id="PTHR10150">
    <property type="entry name" value="DNA REPAIR ENDONUCLEASE XPF"/>
    <property type="match status" value="1"/>
</dbReference>
<dbReference type="Proteomes" id="UP000440125">
    <property type="component" value="Unassembled WGS sequence"/>
</dbReference>
<keyword evidence="5" id="KW-0238">DNA-binding</keyword>
<evidence type="ECO:0000259" key="7">
    <source>
        <dbReference type="SMART" id="SM00891"/>
    </source>
</evidence>
<evidence type="ECO:0000256" key="4">
    <source>
        <dbReference type="ARBA" id="ARBA00022801"/>
    </source>
</evidence>
<dbReference type="GO" id="GO:0000014">
    <property type="term" value="F:single-stranded DNA endodeoxyribonuclease activity"/>
    <property type="evidence" value="ECO:0007669"/>
    <property type="project" value="TreeGrafter"/>
</dbReference>
<gene>
    <name evidence="8" type="ORF">D1867_04065</name>
</gene>
<feature type="domain" description="ERCC4" evidence="7">
    <location>
        <begin position="4"/>
        <end position="84"/>
    </location>
</feature>
<dbReference type="RefSeq" id="WP_338078095.1">
    <property type="nucleotide sequence ID" value="NZ_WFIY01000004.1"/>
</dbReference>
<evidence type="ECO:0000256" key="2">
    <source>
        <dbReference type="ARBA" id="ARBA00022759"/>
    </source>
</evidence>
<dbReference type="SUPFAM" id="SSF52980">
    <property type="entry name" value="Restriction endonuclease-like"/>
    <property type="match status" value="1"/>
</dbReference>
<dbReference type="EMBL" id="WFIY01000004">
    <property type="protein sequence ID" value="MUM64442.1"/>
    <property type="molecule type" value="Genomic_DNA"/>
</dbReference>
<accession>A0A6A9QB28</accession>
<evidence type="ECO:0000256" key="3">
    <source>
        <dbReference type="ARBA" id="ARBA00022763"/>
    </source>
</evidence>
<keyword evidence="4" id="KW-0378">Hydrolase</keyword>
<organism evidence="8 9">
    <name type="scientific">Acidianus infernus</name>
    <dbReference type="NCBI Taxonomy" id="12915"/>
    <lineage>
        <taxon>Archaea</taxon>
        <taxon>Thermoproteota</taxon>
        <taxon>Thermoprotei</taxon>
        <taxon>Sulfolobales</taxon>
        <taxon>Sulfolobaceae</taxon>
        <taxon>Acidianus</taxon>
    </lineage>
</organism>
<keyword evidence="9" id="KW-1185">Reference proteome</keyword>
<comment type="caution">
    <text evidence="8">The sequence shown here is derived from an EMBL/GenBank/DDBJ whole genome shotgun (WGS) entry which is preliminary data.</text>
</comment>
<dbReference type="InterPro" id="IPR053651">
    <property type="entry name" value="DNA_repair_endonuclease"/>
</dbReference>
<evidence type="ECO:0000313" key="9">
    <source>
        <dbReference type="Proteomes" id="UP000440125"/>
    </source>
</evidence>
<name>A0A6A9QB28_ACIIN</name>
<evidence type="ECO:0000256" key="5">
    <source>
        <dbReference type="ARBA" id="ARBA00023125"/>
    </source>
</evidence>
<dbReference type="PANTHER" id="PTHR10150:SF0">
    <property type="entry name" value="DNA REPAIR ENDONUCLEASE XPF"/>
    <property type="match status" value="1"/>
</dbReference>
<dbReference type="InterPro" id="IPR010994">
    <property type="entry name" value="RuvA_2-like"/>
</dbReference>
<dbReference type="InterPro" id="IPR006166">
    <property type="entry name" value="ERCC4_domain"/>
</dbReference>
<dbReference type="AlphaFoldDB" id="A0A6A9QB28"/>
<evidence type="ECO:0000256" key="6">
    <source>
        <dbReference type="ARBA" id="ARBA00023204"/>
    </source>
</evidence>
<dbReference type="Pfam" id="PF02732">
    <property type="entry name" value="ERCC4"/>
    <property type="match status" value="1"/>
</dbReference>
<dbReference type="GO" id="GO:0003684">
    <property type="term" value="F:damaged DNA binding"/>
    <property type="evidence" value="ECO:0007669"/>
    <property type="project" value="TreeGrafter"/>
</dbReference>
<dbReference type="GO" id="GO:1901255">
    <property type="term" value="P:nucleotide-excision repair involved in interstrand cross-link repair"/>
    <property type="evidence" value="ECO:0007669"/>
    <property type="project" value="TreeGrafter"/>
</dbReference>
<reference evidence="8 9" key="1">
    <citation type="submission" date="2019-10" db="EMBL/GenBank/DDBJ databases">
        <title>Genome Sequences from Six Type Strain Members of the Archaeal Family Sulfolobaceae: Acidianus ambivalens, Acidianus infernus, Metallosphaera prunae, Stygiolobus azoricus, Sulfolobus metallicus, and Sulfurisphaera ohwakuensis.</title>
        <authorList>
            <person name="Counts J.A."/>
            <person name="Kelly R.M."/>
        </authorList>
    </citation>
    <scope>NUCLEOTIDE SEQUENCE [LARGE SCALE GENOMIC DNA]</scope>
    <source>
        <strain evidence="8 9">DSM 3191</strain>
    </source>
</reference>
<keyword evidence="1" id="KW-0540">Nuclease</keyword>